<comment type="caution">
    <text evidence="1">The sequence shown here is derived from an EMBL/GenBank/DDBJ whole genome shotgun (WGS) entry which is preliminary data.</text>
</comment>
<dbReference type="PROSITE" id="PS51257">
    <property type="entry name" value="PROKAR_LIPOPROTEIN"/>
    <property type="match status" value="1"/>
</dbReference>
<dbReference type="Proteomes" id="UP000576209">
    <property type="component" value="Unassembled WGS sequence"/>
</dbReference>
<gene>
    <name evidence="1" type="ORF">GGR28_000998</name>
</gene>
<dbReference type="AlphaFoldDB" id="A0A840E3Z5"/>
<accession>A0A840E3Z5</accession>
<dbReference type="RefSeq" id="WP_183494637.1">
    <property type="nucleotide sequence ID" value="NZ_JACIFF010000002.1"/>
</dbReference>
<evidence type="ECO:0000313" key="1">
    <source>
        <dbReference type="EMBL" id="MBB4078385.1"/>
    </source>
</evidence>
<organism evidence="1 2">
    <name type="scientific">Neolewinella aquimaris</name>
    <dbReference type="NCBI Taxonomy" id="1835722"/>
    <lineage>
        <taxon>Bacteria</taxon>
        <taxon>Pseudomonadati</taxon>
        <taxon>Bacteroidota</taxon>
        <taxon>Saprospiria</taxon>
        <taxon>Saprospirales</taxon>
        <taxon>Lewinellaceae</taxon>
        <taxon>Neolewinella</taxon>
    </lineage>
</organism>
<name>A0A840E3Z5_9BACT</name>
<proteinExistence type="predicted"/>
<evidence type="ECO:0000313" key="2">
    <source>
        <dbReference type="Proteomes" id="UP000576209"/>
    </source>
</evidence>
<sequence>MKTTLSLFSLAILLLAGCTDPITVGSELLDADRADTGETTDVTFTTRVVREDSLFTFNGLNPTAPSTFTFGQIEDANFGATRHSAYLVPRLPRSTASGLPLVPLFAQRTDITIDSAVLILPIDTARAFYGAGRTFPVRGTEIITPIPFDEDAYSTFTTPTNMVNLLAQSSFTGSLTPTEVRDTSITGRSFRRAHIRIRMAEPFIDLIRNLPATAYDADSTFRDNFAGIYLEPDGVSDGLITLLPAEVASTAADTLYNGFNIYYRDTTGAPSEYRISFRQILPNYAFDFSNSLVGELLADGADNDLTALVGQGGLVTQLDFTDLASLSDRVINRAVLEIPIADVEGVSYTDYPVPSRVELWYRPSSDAELAFITDRVELTRTGAGATGFNSFLGGRLNTEDGIQLYSPAFTVHMQRIVDGEVPPTVYLRVTPLASTEFRSARVFLNGPDSAEHPARVRLTFTKLD</sequence>
<dbReference type="Pfam" id="PF14092">
    <property type="entry name" value="DUF4270"/>
    <property type="match status" value="1"/>
</dbReference>
<reference evidence="1 2" key="1">
    <citation type="submission" date="2020-08" db="EMBL/GenBank/DDBJ databases">
        <title>Genomic Encyclopedia of Type Strains, Phase IV (KMG-IV): sequencing the most valuable type-strain genomes for metagenomic binning, comparative biology and taxonomic classification.</title>
        <authorList>
            <person name="Goeker M."/>
        </authorList>
    </citation>
    <scope>NUCLEOTIDE SEQUENCE [LARGE SCALE GENOMIC DNA]</scope>
    <source>
        <strain evidence="1 2">DSM 105137</strain>
    </source>
</reference>
<dbReference type="InterPro" id="IPR025366">
    <property type="entry name" value="DUF4270"/>
</dbReference>
<protein>
    <recommendedName>
        <fullName evidence="3">DUF4270 family protein</fullName>
    </recommendedName>
</protein>
<evidence type="ECO:0008006" key="3">
    <source>
        <dbReference type="Google" id="ProtNLM"/>
    </source>
</evidence>
<keyword evidence="2" id="KW-1185">Reference proteome</keyword>
<dbReference type="EMBL" id="JACIFF010000002">
    <property type="protein sequence ID" value="MBB4078385.1"/>
    <property type="molecule type" value="Genomic_DNA"/>
</dbReference>